<organism evidence="4 5">
    <name type="scientific">Microbacterium marmarense</name>
    <dbReference type="NCBI Taxonomy" id="3122051"/>
    <lineage>
        <taxon>Bacteria</taxon>
        <taxon>Bacillati</taxon>
        <taxon>Actinomycetota</taxon>
        <taxon>Actinomycetes</taxon>
        <taxon>Micrococcales</taxon>
        <taxon>Microbacteriaceae</taxon>
        <taxon>Microbacterium</taxon>
    </lineage>
</organism>
<dbReference type="InterPro" id="IPR019692">
    <property type="entry name" value="CFP-6_PH"/>
</dbReference>
<keyword evidence="2" id="KW-0472">Membrane</keyword>
<dbReference type="RefSeq" id="WP_337338264.1">
    <property type="nucleotide sequence ID" value="NZ_JBBDGL010000002.1"/>
</dbReference>
<proteinExistence type="predicted"/>
<reference evidence="4 5" key="1">
    <citation type="submission" date="2024-02" db="EMBL/GenBank/DDBJ databases">
        <authorList>
            <person name="Saticioglu I.B."/>
        </authorList>
    </citation>
    <scope>NUCLEOTIDE SEQUENCE [LARGE SCALE GENOMIC DNA]</scope>
    <source>
        <strain evidence="4 5">Mu-86</strain>
    </source>
</reference>
<dbReference type="Pfam" id="PF10756">
    <property type="entry name" value="bPH_6"/>
    <property type="match status" value="1"/>
</dbReference>
<dbReference type="Proteomes" id="UP001368654">
    <property type="component" value="Unassembled WGS sequence"/>
</dbReference>
<evidence type="ECO:0000256" key="2">
    <source>
        <dbReference type="SAM" id="Phobius"/>
    </source>
</evidence>
<name>A0ABU8LUG3_9MICO</name>
<sequence>MSQPVVFRPRGGVILAIIAMAVCAAALIFIVLTEDLTALLRWGWPIVLLAWSAWLFYIQPAVTVTDGFVEVRNLVRTHRVPWGDLDIVDTRFALTLVTKDRRKIQAWAAPAPGARQALSTRREEVSLTPGEGDSRRPSDSETSFSGGAAALVRRHLAAYQQAGGATLGGGTTTSWHVVTLIVSAVLVAATLLSLFAPHG</sequence>
<evidence type="ECO:0000313" key="4">
    <source>
        <dbReference type="EMBL" id="MEJ1155851.1"/>
    </source>
</evidence>
<keyword evidence="5" id="KW-1185">Reference proteome</keyword>
<evidence type="ECO:0000313" key="5">
    <source>
        <dbReference type="Proteomes" id="UP001368654"/>
    </source>
</evidence>
<gene>
    <name evidence="4" type="ORF">WDU96_09630</name>
</gene>
<feature type="domain" description="Low molecular weight protein antigen 6 PH" evidence="3">
    <location>
        <begin position="60"/>
        <end position="102"/>
    </location>
</feature>
<comment type="caution">
    <text evidence="4">The sequence shown here is derived from an EMBL/GenBank/DDBJ whole genome shotgun (WGS) entry which is preliminary data.</text>
</comment>
<keyword evidence="2" id="KW-0812">Transmembrane</keyword>
<feature type="transmembrane region" description="Helical" evidence="2">
    <location>
        <begin position="12"/>
        <end position="32"/>
    </location>
</feature>
<keyword evidence="2" id="KW-1133">Transmembrane helix</keyword>
<protein>
    <submittedName>
        <fullName evidence="4">PH domain-containing protein</fullName>
    </submittedName>
</protein>
<evidence type="ECO:0000259" key="3">
    <source>
        <dbReference type="Pfam" id="PF10756"/>
    </source>
</evidence>
<feature type="region of interest" description="Disordered" evidence="1">
    <location>
        <begin position="119"/>
        <end position="144"/>
    </location>
</feature>
<feature type="transmembrane region" description="Helical" evidence="2">
    <location>
        <begin position="39"/>
        <end position="58"/>
    </location>
</feature>
<dbReference type="EMBL" id="JBBDGL010000002">
    <property type="protein sequence ID" value="MEJ1155851.1"/>
    <property type="molecule type" value="Genomic_DNA"/>
</dbReference>
<accession>A0ABU8LUG3</accession>
<evidence type="ECO:0000256" key="1">
    <source>
        <dbReference type="SAM" id="MobiDB-lite"/>
    </source>
</evidence>
<feature type="transmembrane region" description="Helical" evidence="2">
    <location>
        <begin position="175"/>
        <end position="196"/>
    </location>
</feature>